<evidence type="ECO:0000256" key="10">
    <source>
        <dbReference type="ARBA" id="ARBA00023295"/>
    </source>
</evidence>
<proteinExistence type="inferred from homology"/>
<evidence type="ECO:0000256" key="3">
    <source>
        <dbReference type="ARBA" id="ARBA00012736"/>
    </source>
</evidence>
<dbReference type="SUPFAM" id="SSF51126">
    <property type="entry name" value="Pectin lyase-like"/>
    <property type="match status" value="1"/>
</dbReference>
<keyword evidence="7 15" id="KW-0378">Hydrolase</keyword>
<feature type="region of interest" description="Disordered" evidence="16">
    <location>
        <begin position="319"/>
        <end position="339"/>
    </location>
</feature>
<evidence type="ECO:0000256" key="1">
    <source>
        <dbReference type="ARBA" id="ARBA00004613"/>
    </source>
</evidence>
<dbReference type="PROSITE" id="PS00502">
    <property type="entry name" value="POLYGALACTURONASE"/>
    <property type="match status" value="1"/>
</dbReference>
<evidence type="ECO:0000256" key="4">
    <source>
        <dbReference type="ARBA" id="ARBA00022525"/>
    </source>
</evidence>
<dbReference type="InterPro" id="IPR006626">
    <property type="entry name" value="PbH1"/>
</dbReference>
<dbReference type="GO" id="GO:0004650">
    <property type="term" value="F:polygalacturonase activity"/>
    <property type="evidence" value="ECO:0007669"/>
    <property type="project" value="UniProtKB-EC"/>
</dbReference>
<evidence type="ECO:0000256" key="16">
    <source>
        <dbReference type="SAM" id="MobiDB-lite"/>
    </source>
</evidence>
<dbReference type="SMART" id="SM00710">
    <property type="entry name" value="PbH1"/>
    <property type="match status" value="9"/>
</dbReference>
<dbReference type="GO" id="GO:0045490">
    <property type="term" value="P:pectin catabolic process"/>
    <property type="evidence" value="ECO:0007669"/>
    <property type="project" value="UniProtKB-ARBA"/>
</dbReference>
<keyword evidence="10 15" id="KW-0326">Glycosidase</keyword>
<feature type="active site" evidence="14">
    <location>
        <position position="380"/>
    </location>
</feature>
<protein>
    <recommendedName>
        <fullName evidence="3">endo-polygalacturonase</fullName>
        <ecNumber evidence="3">3.2.1.15</ecNumber>
    </recommendedName>
</protein>
<evidence type="ECO:0000256" key="14">
    <source>
        <dbReference type="PROSITE-ProRule" id="PRU10052"/>
    </source>
</evidence>
<comment type="catalytic activity">
    <reaction evidence="12">
        <text>(1,4-alpha-D-galacturonosyl)n+m + H2O = (1,4-alpha-D-galacturonosyl)n + (1,4-alpha-D-galacturonosyl)m.</text>
        <dbReference type="EC" id="3.2.1.15"/>
    </reaction>
</comment>
<dbReference type="EC" id="3.2.1.15" evidence="3"/>
<sequence>MRSAIILGGLASIVLACDNPDNDACANAFTVSSAAAGPFCATYTQAANSASTGLPAFATACANKPKKLSSACSCLQVATTLATVARSTSAAAASGVAASSAAAAPVAASSGAAAASSYARSSYVKSVTASVSALAHKAATTSVVASTSVPVPAVSSSAGASAPAITSAPSAPAGCTATAYADIAEIIASCTNIVLDNISAPASSTIDLQKLQDGSTVTFSGTTSFGTTADADFNPIVVKGTDIIITGAEGHVIDGNGAAYLDGKGSNGGSAKPDHFFVVQDVVNGVISNLNIQNWPTHCFDITGAQGLTVSGLTLDNSAGDAPNSKSGGDPAAHNSDGFDISGSDSVTLKNCVVKNQDDCVAVTSGSNILVTGMTCSGGHGLSIGSVGGKSNNTVSGITFSDSTITNSQNGCRIKSNAETTGTIENVTYSNIKMSNISDYGIDVQQDYLNGGATGKPTNGVTISGITFSSITGTATDDAYNYYILCGSVSCSDFTFTDVAISGGGKASTCNYPSTGCPA</sequence>
<evidence type="ECO:0000256" key="17">
    <source>
        <dbReference type="SAM" id="SignalP"/>
    </source>
</evidence>
<keyword evidence="9" id="KW-0325">Glycoprotein</keyword>
<feature type="signal peptide" evidence="17">
    <location>
        <begin position="1"/>
        <end position="16"/>
    </location>
</feature>
<keyword evidence="4" id="KW-0964">Secreted</keyword>
<evidence type="ECO:0000256" key="13">
    <source>
        <dbReference type="ARBA" id="ARBA00037707"/>
    </source>
</evidence>
<evidence type="ECO:0000313" key="19">
    <source>
        <dbReference type="Proteomes" id="UP000297280"/>
    </source>
</evidence>
<organism evidence="18 19">
    <name type="scientific">Botrytis porri</name>
    <dbReference type="NCBI Taxonomy" id="87229"/>
    <lineage>
        <taxon>Eukaryota</taxon>
        <taxon>Fungi</taxon>
        <taxon>Dikarya</taxon>
        <taxon>Ascomycota</taxon>
        <taxon>Pezizomycotina</taxon>
        <taxon>Leotiomycetes</taxon>
        <taxon>Helotiales</taxon>
        <taxon>Sclerotiniaceae</taxon>
        <taxon>Botrytis</taxon>
    </lineage>
</organism>
<comment type="subcellular location">
    <subcellularLocation>
        <location evidence="1">Secreted</location>
    </subcellularLocation>
</comment>
<keyword evidence="5 17" id="KW-0732">Signal</keyword>
<dbReference type="GO" id="GO:0071555">
    <property type="term" value="P:cell wall organization"/>
    <property type="evidence" value="ECO:0007669"/>
    <property type="project" value="UniProtKB-KW"/>
</dbReference>
<evidence type="ECO:0000256" key="8">
    <source>
        <dbReference type="ARBA" id="ARBA00023157"/>
    </source>
</evidence>
<dbReference type="AlphaFoldDB" id="A0A4Z1KQ29"/>
<dbReference type="InterPro" id="IPR012334">
    <property type="entry name" value="Pectin_lyas_fold"/>
</dbReference>
<keyword evidence="6" id="KW-0677">Repeat</keyword>
<reference evidence="18 19" key="1">
    <citation type="submission" date="2017-12" db="EMBL/GenBank/DDBJ databases">
        <title>Comparative genomics of Botrytis spp.</title>
        <authorList>
            <person name="Valero-Jimenez C.A."/>
            <person name="Tapia P."/>
            <person name="Veloso J."/>
            <person name="Silva-Moreno E."/>
            <person name="Staats M."/>
            <person name="Valdes J.H."/>
            <person name="Van Kan J.A.L."/>
        </authorList>
    </citation>
    <scope>NUCLEOTIDE SEQUENCE [LARGE SCALE GENOMIC DNA]</scope>
    <source>
        <strain evidence="18 19">MUCL3349</strain>
    </source>
</reference>
<name>A0A4Z1KQ29_9HELO</name>
<comment type="caution">
    <text evidence="18">The sequence shown here is derived from an EMBL/GenBank/DDBJ whole genome shotgun (WGS) entry which is preliminary data.</text>
</comment>
<comment type="similarity">
    <text evidence="2 15">Belongs to the glycosyl hydrolase 28 family.</text>
</comment>
<dbReference type="InterPro" id="IPR050434">
    <property type="entry name" value="Glycosyl_hydrlase_28"/>
</dbReference>
<evidence type="ECO:0000256" key="5">
    <source>
        <dbReference type="ARBA" id="ARBA00022729"/>
    </source>
</evidence>
<keyword evidence="8" id="KW-1015">Disulfide bond</keyword>
<comment type="function">
    <text evidence="13">Involved in maceration and soft-rotting of plant tissue. Hydrolyzes the 1,4-alpha glycosidic bonds of de-esterified pectate in the smooth region of the plant cell wall.</text>
</comment>
<dbReference type="PANTHER" id="PTHR31884:SF9">
    <property type="entry name" value="ENDOPOLYGALACTURONASE D-RELATED"/>
    <property type="match status" value="1"/>
</dbReference>
<dbReference type="FunFam" id="2.160.20.10:FF:000002">
    <property type="entry name" value="Endopolygalacturonase D"/>
    <property type="match status" value="1"/>
</dbReference>
<accession>A0A4Z1KQ29</accession>
<evidence type="ECO:0000256" key="2">
    <source>
        <dbReference type="ARBA" id="ARBA00008834"/>
    </source>
</evidence>
<dbReference type="GO" id="GO:0005576">
    <property type="term" value="C:extracellular region"/>
    <property type="evidence" value="ECO:0007669"/>
    <property type="project" value="UniProtKB-SubCell"/>
</dbReference>
<evidence type="ECO:0000256" key="6">
    <source>
        <dbReference type="ARBA" id="ARBA00022737"/>
    </source>
</evidence>
<dbReference type="Proteomes" id="UP000297280">
    <property type="component" value="Unassembled WGS sequence"/>
</dbReference>
<feature type="chain" id="PRO_5021352793" description="endo-polygalacturonase" evidence="17">
    <location>
        <begin position="17"/>
        <end position="519"/>
    </location>
</feature>
<evidence type="ECO:0000256" key="7">
    <source>
        <dbReference type="ARBA" id="ARBA00022801"/>
    </source>
</evidence>
<evidence type="ECO:0000256" key="9">
    <source>
        <dbReference type="ARBA" id="ARBA00023180"/>
    </source>
</evidence>
<evidence type="ECO:0000313" key="18">
    <source>
        <dbReference type="EMBL" id="TGO86572.1"/>
    </source>
</evidence>
<keyword evidence="11" id="KW-0961">Cell wall biogenesis/degradation</keyword>
<dbReference type="InterPro" id="IPR000743">
    <property type="entry name" value="Glyco_hydro_28"/>
</dbReference>
<keyword evidence="19" id="KW-1185">Reference proteome</keyword>
<dbReference type="Pfam" id="PF00295">
    <property type="entry name" value="Glyco_hydro_28"/>
    <property type="match status" value="1"/>
</dbReference>
<dbReference type="STRING" id="87229.A0A4Z1KQ29"/>
<dbReference type="Gene3D" id="2.160.20.10">
    <property type="entry name" value="Single-stranded right-handed beta-helix, Pectin lyase-like"/>
    <property type="match status" value="1"/>
</dbReference>
<gene>
    <name evidence="18" type="ORF">BPOR_0292g00010</name>
</gene>
<dbReference type="EMBL" id="PQXO01000291">
    <property type="protein sequence ID" value="TGO86572.1"/>
    <property type="molecule type" value="Genomic_DNA"/>
</dbReference>
<dbReference type="InterPro" id="IPR011050">
    <property type="entry name" value="Pectin_lyase_fold/virulence"/>
</dbReference>
<evidence type="ECO:0000256" key="15">
    <source>
        <dbReference type="RuleBase" id="RU361169"/>
    </source>
</evidence>
<dbReference type="PROSITE" id="PS51257">
    <property type="entry name" value="PROKAR_LIPOPROTEIN"/>
    <property type="match status" value="1"/>
</dbReference>
<evidence type="ECO:0000256" key="12">
    <source>
        <dbReference type="ARBA" id="ARBA00034074"/>
    </source>
</evidence>
<dbReference type="PANTHER" id="PTHR31884">
    <property type="entry name" value="POLYGALACTURONASE"/>
    <property type="match status" value="1"/>
</dbReference>
<evidence type="ECO:0000256" key="11">
    <source>
        <dbReference type="ARBA" id="ARBA00023316"/>
    </source>
</evidence>